<accession>A0A1Q3B3B6</accession>
<evidence type="ECO:0000259" key="1">
    <source>
        <dbReference type="Pfam" id="PF05699"/>
    </source>
</evidence>
<keyword evidence="3" id="KW-1185">Reference proteome</keyword>
<gene>
    <name evidence="2" type="ORF">CFOL_v3_06024</name>
</gene>
<name>A0A1Q3B3B6_CEPFO</name>
<feature type="domain" description="HAT C-terminal dimerisation" evidence="1">
    <location>
        <begin position="105"/>
        <end position="137"/>
    </location>
</feature>
<protein>
    <submittedName>
        <fullName evidence="2">Dimer_Tnp_hAT domain-containing protein</fullName>
    </submittedName>
</protein>
<dbReference type="InterPro" id="IPR008906">
    <property type="entry name" value="HATC_C_dom"/>
</dbReference>
<dbReference type="Pfam" id="PF05699">
    <property type="entry name" value="Dimer_Tnp_hAT"/>
    <property type="match status" value="1"/>
</dbReference>
<proteinExistence type="predicted"/>
<dbReference type="SUPFAM" id="SSF53098">
    <property type="entry name" value="Ribonuclease H-like"/>
    <property type="match status" value="1"/>
</dbReference>
<dbReference type="InterPro" id="IPR012337">
    <property type="entry name" value="RNaseH-like_sf"/>
</dbReference>
<dbReference type="OrthoDB" id="1301613at2759"/>
<dbReference type="Proteomes" id="UP000187406">
    <property type="component" value="Unassembled WGS sequence"/>
</dbReference>
<comment type="caution">
    <text evidence="2">The sequence shown here is derived from an EMBL/GenBank/DDBJ whole genome shotgun (WGS) entry which is preliminary data.</text>
</comment>
<organism evidence="2 3">
    <name type="scientific">Cephalotus follicularis</name>
    <name type="common">Albany pitcher plant</name>
    <dbReference type="NCBI Taxonomy" id="3775"/>
    <lineage>
        <taxon>Eukaryota</taxon>
        <taxon>Viridiplantae</taxon>
        <taxon>Streptophyta</taxon>
        <taxon>Embryophyta</taxon>
        <taxon>Tracheophyta</taxon>
        <taxon>Spermatophyta</taxon>
        <taxon>Magnoliopsida</taxon>
        <taxon>eudicotyledons</taxon>
        <taxon>Gunneridae</taxon>
        <taxon>Pentapetalae</taxon>
        <taxon>rosids</taxon>
        <taxon>fabids</taxon>
        <taxon>Oxalidales</taxon>
        <taxon>Cephalotaceae</taxon>
        <taxon>Cephalotus</taxon>
    </lineage>
</organism>
<evidence type="ECO:0000313" key="2">
    <source>
        <dbReference type="EMBL" id="GAV62501.1"/>
    </source>
</evidence>
<dbReference type="EMBL" id="BDDD01000258">
    <property type="protein sequence ID" value="GAV62501.1"/>
    <property type="molecule type" value="Genomic_DNA"/>
</dbReference>
<dbReference type="PANTHER" id="PTHR23272">
    <property type="entry name" value="BED FINGER-RELATED"/>
    <property type="match status" value="1"/>
</dbReference>
<dbReference type="InParanoid" id="A0A1Q3B3B6"/>
<sequence length="137" mass="15898">MVDKFNKHWSVIHGVMGVVTILDSRFTLKFPKIYGHSAQYEIKRIQGICFDLSCEYQSKQEVRQGQSFFSSYSSQLDAPDSIDCDLDAFFKHMEEEVSNSQGKTELDNYLDKKNLPKTLDFNVLAWWKSNGSKYHVL</sequence>
<dbReference type="GO" id="GO:0046983">
    <property type="term" value="F:protein dimerization activity"/>
    <property type="evidence" value="ECO:0007669"/>
    <property type="project" value="InterPro"/>
</dbReference>
<dbReference type="PANTHER" id="PTHR23272:SF179">
    <property type="entry name" value="ZINC FINGER BED DOMAIN-CONTAINING PROTEIN RICESLEEPER 2-LIKE ISOFORM X1"/>
    <property type="match status" value="1"/>
</dbReference>
<evidence type="ECO:0000313" key="3">
    <source>
        <dbReference type="Proteomes" id="UP000187406"/>
    </source>
</evidence>
<dbReference type="AlphaFoldDB" id="A0A1Q3B3B6"/>
<reference evidence="3" key="1">
    <citation type="submission" date="2016-04" db="EMBL/GenBank/DDBJ databases">
        <title>Cephalotus genome sequencing.</title>
        <authorList>
            <person name="Fukushima K."/>
            <person name="Hasebe M."/>
            <person name="Fang X."/>
        </authorList>
    </citation>
    <scope>NUCLEOTIDE SEQUENCE [LARGE SCALE GENOMIC DNA]</scope>
    <source>
        <strain evidence="3">cv. St1</strain>
    </source>
</reference>